<sequence length="222" mass="23425">MTLKLLVLLLDLAGTFVFALSGATAAVRRRLDLFGVLVLAFVAANSGGILRDVLIGAVPPASIRDWRYLGVSVLAGLVTFRWAPSIERLKNPVRLFDAAGLAMFAVVGANKALEHGLEPPMAALLGMLSGIGGGIVRDVLLREVPLVLRAELYAVAALAGALVVVTGEWLAWPTTATMCGGALLCFGLRMAAIRRGWRLPVAPAGDAPRDDRPDARPRDPEA</sequence>
<comment type="subcellular location">
    <subcellularLocation>
        <location evidence="1">Cell membrane</location>
        <topology evidence="1">Multi-pass membrane protein</topology>
    </subcellularLocation>
</comment>
<keyword evidence="10" id="KW-1185">Reference proteome</keyword>
<dbReference type="EMBL" id="JACGXL010000006">
    <property type="protein sequence ID" value="MBA8889393.1"/>
    <property type="molecule type" value="Genomic_DNA"/>
</dbReference>
<accession>A0A839F2X5</accession>
<evidence type="ECO:0000256" key="6">
    <source>
        <dbReference type="ARBA" id="ARBA00023136"/>
    </source>
</evidence>
<feature type="transmembrane region" description="Helical" evidence="7">
    <location>
        <begin position="66"/>
        <end position="83"/>
    </location>
</feature>
<dbReference type="AlphaFoldDB" id="A0A839F2X5"/>
<protein>
    <submittedName>
        <fullName evidence="9">Putative membrane protein YeiH</fullName>
    </submittedName>
</protein>
<feature type="domain" description="Glycine transporter" evidence="8">
    <location>
        <begin position="9"/>
        <end position="81"/>
    </location>
</feature>
<feature type="transmembrane region" description="Helical" evidence="7">
    <location>
        <begin position="146"/>
        <end position="164"/>
    </location>
</feature>
<organism evidence="9 10">
    <name type="scientific">Dokdonella fugitiva</name>
    <dbReference type="NCBI Taxonomy" id="328517"/>
    <lineage>
        <taxon>Bacteria</taxon>
        <taxon>Pseudomonadati</taxon>
        <taxon>Pseudomonadota</taxon>
        <taxon>Gammaproteobacteria</taxon>
        <taxon>Lysobacterales</taxon>
        <taxon>Rhodanobacteraceae</taxon>
        <taxon>Dokdonella</taxon>
    </lineage>
</organism>
<name>A0A839F2X5_9GAMM</name>
<proteinExistence type="inferred from homology"/>
<gene>
    <name evidence="9" type="ORF">FHW12_003636</name>
</gene>
<dbReference type="PANTHER" id="PTHR30506:SF3">
    <property type="entry name" value="UPF0126 INNER MEMBRANE PROTEIN YADS-RELATED"/>
    <property type="match status" value="1"/>
</dbReference>
<evidence type="ECO:0000256" key="3">
    <source>
        <dbReference type="ARBA" id="ARBA00022475"/>
    </source>
</evidence>
<feature type="transmembrane region" description="Helical" evidence="7">
    <location>
        <begin position="95"/>
        <end position="113"/>
    </location>
</feature>
<keyword evidence="5 7" id="KW-1133">Transmembrane helix</keyword>
<keyword evidence="3" id="KW-1003">Cell membrane</keyword>
<keyword evidence="6 7" id="KW-0472">Membrane</keyword>
<evidence type="ECO:0000313" key="9">
    <source>
        <dbReference type="EMBL" id="MBA8889393.1"/>
    </source>
</evidence>
<evidence type="ECO:0000313" key="10">
    <source>
        <dbReference type="Proteomes" id="UP000550401"/>
    </source>
</evidence>
<comment type="similarity">
    <text evidence="2">Belongs to the UPF0126 family.</text>
</comment>
<dbReference type="PANTHER" id="PTHR30506">
    <property type="entry name" value="INNER MEMBRANE PROTEIN"/>
    <property type="match status" value="1"/>
</dbReference>
<reference evidence="9 10" key="1">
    <citation type="submission" date="2020-07" db="EMBL/GenBank/DDBJ databases">
        <title>Genomic Encyclopedia of Type Strains, Phase IV (KMG-V): Genome sequencing to study the core and pangenomes of soil and plant-associated prokaryotes.</title>
        <authorList>
            <person name="Whitman W."/>
        </authorList>
    </citation>
    <scope>NUCLEOTIDE SEQUENCE [LARGE SCALE GENOMIC DNA]</scope>
    <source>
        <strain evidence="9 10">RH2WT43</strain>
    </source>
</reference>
<dbReference type="InterPro" id="IPR005115">
    <property type="entry name" value="Gly_transporter"/>
</dbReference>
<evidence type="ECO:0000256" key="7">
    <source>
        <dbReference type="SAM" id="Phobius"/>
    </source>
</evidence>
<keyword evidence="4 7" id="KW-0812">Transmembrane</keyword>
<evidence type="ECO:0000256" key="5">
    <source>
        <dbReference type="ARBA" id="ARBA00022989"/>
    </source>
</evidence>
<evidence type="ECO:0000259" key="8">
    <source>
        <dbReference type="Pfam" id="PF03458"/>
    </source>
</evidence>
<evidence type="ECO:0000256" key="4">
    <source>
        <dbReference type="ARBA" id="ARBA00022692"/>
    </source>
</evidence>
<feature type="domain" description="Glycine transporter" evidence="8">
    <location>
        <begin position="95"/>
        <end position="166"/>
    </location>
</feature>
<comment type="caution">
    <text evidence="9">The sequence shown here is derived from an EMBL/GenBank/DDBJ whole genome shotgun (WGS) entry which is preliminary data.</text>
</comment>
<dbReference type="Pfam" id="PF03458">
    <property type="entry name" value="Gly_transporter"/>
    <property type="match status" value="2"/>
</dbReference>
<dbReference type="GO" id="GO:0005886">
    <property type="term" value="C:plasma membrane"/>
    <property type="evidence" value="ECO:0007669"/>
    <property type="project" value="UniProtKB-SubCell"/>
</dbReference>
<dbReference type="Proteomes" id="UP000550401">
    <property type="component" value="Unassembled WGS sequence"/>
</dbReference>
<evidence type="ECO:0000256" key="1">
    <source>
        <dbReference type="ARBA" id="ARBA00004651"/>
    </source>
</evidence>
<feature type="transmembrane region" description="Helical" evidence="7">
    <location>
        <begin position="119"/>
        <end position="139"/>
    </location>
</feature>
<feature type="transmembrane region" description="Helical" evidence="7">
    <location>
        <begin position="170"/>
        <end position="188"/>
    </location>
</feature>
<evidence type="ECO:0000256" key="2">
    <source>
        <dbReference type="ARBA" id="ARBA00008193"/>
    </source>
</evidence>